<keyword evidence="1" id="KW-0521">NADP</keyword>
<reference evidence="4 5" key="1">
    <citation type="submission" date="2017-06" db="EMBL/GenBank/DDBJ databases">
        <title>Comparative genomic analysis of Ambrosia Fusariam Clade fungi.</title>
        <authorList>
            <person name="Stajich J.E."/>
            <person name="Carrillo J."/>
            <person name="Kijimoto T."/>
            <person name="Eskalen A."/>
            <person name="O'Donnell K."/>
            <person name="Kasson M."/>
        </authorList>
    </citation>
    <scope>NUCLEOTIDE SEQUENCE [LARGE SCALE GENOMIC DNA]</scope>
    <source>
        <strain evidence="4">UCR3666</strain>
    </source>
</reference>
<dbReference type="GO" id="GO:0016491">
    <property type="term" value="F:oxidoreductase activity"/>
    <property type="evidence" value="ECO:0007669"/>
    <property type="project" value="UniProtKB-KW"/>
</dbReference>
<accession>A0A3M2SPE3</accession>
<evidence type="ECO:0000313" key="4">
    <source>
        <dbReference type="EMBL" id="RMJ19434.1"/>
    </source>
</evidence>
<dbReference type="AlphaFoldDB" id="A0A3M2SPE3"/>
<comment type="caution">
    <text evidence="4">The sequence shown here is derived from an EMBL/GenBank/DDBJ whole genome shotgun (WGS) entry which is preliminary data.</text>
</comment>
<dbReference type="Proteomes" id="UP000277212">
    <property type="component" value="Unassembled WGS sequence"/>
</dbReference>
<proteinExistence type="predicted"/>
<dbReference type="STRING" id="2010991.A0A3M2SPE3"/>
<feature type="domain" description="NmrA-like" evidence="3">
    <location>
        <begin position="5"/>
        <end position="222"/>
    </location>
</feature>
<dbReference type="InterPro" id="IPR036291">
    <property type="entry name" value="NAD(P)-bd_dom_sf"/>
</dbReference>
<dbReference type="PANTHER" id="PTHR47706">
    <property type="entry name" value="NMRA-LIKE FAMILY PROTEIN"/>
    <property type="match status" value="1"/>
</dbReference>
<sequence>MSAIKTVAHAGAAGSLGVEVLKALVGASFDVRVLSRQAGKVPSAFASQVKEVVVDYTDPASLKSALEGVDAVVSTLGAPAVGDAQRALVDAAVAAGVQRFIPSNFGCDQQNPLTRQLPVFAEKVKTEDYLVEKSTSSLSYTFIYNNLFLDWGFTHGSLANIKEKKVTLYNGGDLPVSVTRLSTVGKGVVGVLKNPEATKNRSVKIEDGKISFKTIAAIAKEAVPGEWTIDEKDTNVLKETADKALAAGTFDAWVWFFYILQGGTNAKYGPSFEKVDNDVLGLARLSDEEVKVLSKELIVKVASA</sequence>
<dbReference type="Gene3D" id="3.40.50.720">
    <property type="entry name" value="NAD(P)-binding Rossmann-like Domain"/>
    <property type="match status" value="1"/>
</dbReference>
<dbReference type="OrthoDB" id="9974981at2759"/>
<evidence type="ECO:0000256" key="1">
    <source>
        <dbReference type="ARBA" id="ARBA00022857"/>
    </source>
</evidence>
<dbReference type="CDD" id="cd05259">
    <property type="entry name" value="PCBER_SDR_a"/>
    <property type="match status" value="1"/>
</dbReference>
<dbReference type="InterPro" id="IPR008030">
    <property type="entry name" value="NmrA-like"/>
</dbReference>
<dbReference type="PANTHER" id="PTHR47706:SF1">
    <property type="entry name" value="CIPA-LIKE, PUTATIVE (AFU_ORTHOLOGUE AFUA_1G12460)-RELATED"/>
    <property type="match status" value="1"/>
</dbReference>
<evidence type="ECO:0000259" key="3">
    <source>
        <dbReference type="Pfam" id="PF05368"/>
    </source>
</evidence>
<dbReference type="SUPFAM" id="SSF51735">
    <property type="entry name" value="NAD(P)-binding Rossmann-fold domains"/>
    <property type="match status" value="1"/>
</dbReference>
<keyword evidence="5" id="KW-1185">Reference proteome</keyword>
<name>A0A3M2SPE3_9HYPO</name>
<dbReference type="InterPro" id="IPR045312">
    <property type="entry name" value="PCBER-like"/>
</dbReference>
<evidence type="ECO:0000313" key="5">
    <source>
        <dbReference type="Proteomes" id="UP000277212"/>
    </source>
</evidence>
<gene>
    <name evidence="4" type="ORF">CDV36_000851</name>
</gene>
<dbReference type="InterPro" id="IPR051609">
    <property type="entry name" value="NmrA/Isoflavone_reductase-like"/>
</dbReference>
<evidence type="ECO:0000256" key="2">
    <source>
        <dbReference type="ARBA" id="ARBA00023002"/>
    </source>
</evidence>
<dbReference type="Pfam" id="PF05368">
    <property type="entry name" value="NmrA"/>
    <property type="match status" value="1"/>
</dbReference>
<keyword evidence="2" id="KW-0560">Oxidoreductase</keyword>
<dbReference type="EMBL" id="NKUJ01000008">
    <property type="protein sequence ID" value="RMJ19434.1"/>
    <property type="molecule type" value="Genomic_DNA"/>
</dbReference>
<organism evidence="4 5">
    <name type="scientific">Fusarium kuroshium</name>
    <dbReference type="NCBI Taxonomy" id="2010991"/>
    <lineage>
        <taxon>Eukaryota</taxon>
        <taxon>Fungi</taxon>
        <taxon>Dikarya</taxon>
        <taxon>Ascomycota</taxon>
        <taxon>Pezizomycotina</taxon>
        <taxon>Sordariomycetes</taxon>
        <taxon>Hypocreomycetidae</taxon>
        <taxon>Hypocreales</taxon>
        <taxon>Nectriaceae</taxon>
        <taxon>Fusarium</taxon>
        <taxon>Fusarium solani species complex</taxon>
    </lineage>
</organism>
<protein>
    <recommendedName>
        <fullName evidence="3">NmrA-like domain-containing protein</fullName>
    </recommendedName>
</protein>